<protein>
    <submittedName>
        <fullName evidence="1">Uncharacterized protein</fullName>
    </submittedName>
</protein>
<sequence length="80" mass="8795">MKRGWGVLCGDLDRRVLAAGGRLYFAKDSRTTPEMVRAISPRLDEWQRVCDGVDPEGVFVSDLACRLPLVDDRVGEACAG</sequence>
<evidence type="ECO:0000313" key="2">
    <source>
        <dbReference type="Proteomes" id="UP001500603"/>
    </source>
</evidence>
<proteinExistence type="predicted"/>
<name>A0ABP9K5Y2_9NOCA</name>
<accession>A0ABP9K5Y2</accession>
<keyword evidence="2" id="KW-1185">Reference proteome</keyword>
<organism evidence="1 2">
    <name type="scientific">Nocardia callitridis</name>
    <dbReference type="NCBI Taxonomy" id="648753"/>
    <lineage>
        <taxon>Bacteria</taxon>
        <taxon>Bacillati</taxon>
        <taxon>Actinomycetota</taxon>
        <taxon>Actinomycetes</taxon>
        <taxon>Mycobacteriales</taxon>
        <taxon>Nocardiaceae</taxon>
        <taxon>Nocardia</taxon>
    </lineage>
</organism>
<comment type="caution">
    <text evidence="1">The sequence shown here is derived from an EMBL/GenBank/DDBJ whole genome shotgun (WGS) entry which is preliminary data.</text>
</comment>
<evidence type="ECO:0000313" key="1">
    <source>
        <dbReference type="EMBL" id="GAA5050020.1"/>
    </source>
</evidence>
<reference evidence="2" key="1">
    <citation type="journal article" date="2019" name="Int. J. Syst. Evol. Microbiol.">
        <title>The Global Catalogue of Microorganisms (GCM) 10K type strain sequencing project: providing services to taxonomists for standard genome sequencing and annotation.</title>
        <authorList>
            <consortium name="The Broad Institute Genomics Platform"/>
            <consortium name="The Broad Institute Genome Sequencing Center for Infectious Disease"/>
            <person name="Wu L."/>
            <person name="Ma J."/>
        </authorList>
    </citation>
    <scope>NUCLEOTIDE SEQUENCE [LARGE SCALE GENOMIC DNA]</scope>
    <source>
        <strain evidence="2">JCM 18298</strain>
    </source>
</reference>
<dbReference type="EMBL" id="BAABJM010000002">
    <property type="protein sequence ID" value="GAA5050020.1"/>
    <property type="molecule type" value="Genomic_DNA"/>
</dbReference>
<dbReference type="Proteomes" id="UP001500603">
    <property type="component" value="Unassembled WGS sequence"/>
</dbReference>
<gene>
    <name evidence="1" type="ORF">GCM10023318_19730</name>
</gene>